<reference evidence="10" key="1">
    <citation type="submission" date="2021-01" db="EMBL/GenBank/DDBJ databases">
        <authorList>
            <person name="Corre E."/>
            <person name="Pelletier E."/>
            <person name="Niang G."/>
            <person name="Scheremetjew M."/>
            <person name="Finn R."/>
            <person name="Kale V."/>
            <person name="Holt S."/>
            <person name="Cochrane G."/>
            <person name="Meng A."/>
            <person name="Brown T."/>
            <person name="Cohen L."/>
        </authorList>
    </citation>
    <scope>NUCLEOTIDE SEQUENCE</scope>
    <source>
        <strain evidence="10">CCAP1064/1</strain>
    </source>
</reference>
<accession>A0A7S0CI71</accession>
<evidence type="ECO:0000256" key="8">
    <source>
        <dbReference type="SAM" id="MobiDB-lite"/>
    </source>
</evidence>
<evidence type="ECO:0000256" key="6">
    <source>
        <dbReference type="ARBA" id="ARBA00023163"/>
    </source>
</evidence>
<keyword evidence="5" id="KW-0548">Nucleotidyltransferase</keyword>
<dbReference type="PANTHER" id="PTHR10102">
    <property type="entry name" value="DNA-DIRECTED RNA POLYMERASE, MITOCHONDRIAL"/>
    <property type="match status" value="1"/>
</dbReference>
<name>A0A7S0CI71_9STRA</name>
<evidence type="ECO:0000256" key="7">
    <source>
        <dbReference type="ARBA" id="ARBA00048552"/>
    </source>
</evidence>
<keyword evidence="3" id="KW-0240">DNA-directed RNA polymerase</keyword>
<organism evidence="10">
    <name type="scientific">Proboscia inermis</name>
    <dbReference type="NCBI Taxonomy" id="420281"/>
    <lineage>
        <taxon>Eukaryota</taxon>
        <taxon>Sar</taxon>
        <taxon>Stramenopiles</taxon>
        <taxon>Ochrophyta</taxon>
        <taxon>Bacillariophyta</taxon>
        <taxon>Coscinodiscophyceae</taxon>
        <taxon>Rhizosoleniophycidae</taxon>
        <taxon>Rhizosoleniales</taxon>
        <taxon>Rhizosoleniaceae</taxon>
        <taxon>Proboscia</taxon>
    </lineage>
</organism>
<comment type="catalytic activity">
    <reaction evidence="7">
        <text>RNA(n) + a ribonucleoside 5'-triphosphate = RNA(n+1) + diphosphate</text>
        <dbReference type="Rhea" id="RHEA:21248"/>
        <dbReference type="Rhea" id="RHEA-COMP:14527"/>
        <dbReference type="Rhea" id="RHEA-COMP:17342"/>
        <dbReference type="ChEBI" id="CHEBI:33019"/>
        <dbReference type="ChEBI" id="CHEBI:61557"/>
        <dbReference type="ChEBI" id="CHEBI:140395"/>
        <dbReference type="EC" id="2.7.7.6"/>
    </reaction>
</comment>
<dbReference type="AlphaFoldDB" id="A0A7S0CI71"/>
<evidence type="ECO:0000256" key="4">
    <source>
        <dbReference type="ARBA" id="ARBA00022679"/>
    </source>
</evidence>
<proteinExistence type="inferred from homology"/>
<dbReference type="InterPro" id="IPR002092">
    <property type="entry name" value="DNA-dir_Rpol_phage-type"/>
</dbReference>
<feature type="domain" description="DNA-directed RNA polymerase C-terminal" evidence="9">
    <location>
        <begin position="62"/>
        <end position="135"/>
    </location>
</feature>
<sequence length="161" mass="18311">MCAVPLRRGTTRGIDNNTHRHPGVTTLPTKKGHLSCDNVSKHLIGHAKRSFSHTQGTVGISVSSNYVHSLDSAHMMLTALEMEKRNLDFTAVHDSFWTHAGNIDEMNEILRDSFVDLYDGDVLEDLRESWKLRYPDIELPDLPERGDLDIKDVKDSTYFFQ</sequence>
<dbReference type="EC" id="2.7.7.6" evidence="2"/>
<dbReference type="InterPro" id="IPR046950">
    <property type="entry name" value="DNA-dir_Rpol_C_phage-type"/>
</dbReference>
<keyword evidence="6" id="KW-0804">Transcription</keyword>
<evidence type="ECO:0000313" key="10">
    <source>
        <dbReference type="EMBL" id="CAD8424121.1"/>
    </source>
</evidence>
<dbReference type="GO" id="GO:0034245">
    <property type="term" value="C:mitochondrial DNA-directed RNA polymerase complex"/>
    <property type="evidence" value="ECO:0007669"/>
    <property type="project" value="TreeGrafter"/>
</dbReference>
<dbReference type="GO" id="GO:0003677">
    <property type="term" value="F:DNA binding"/>
    <property type="evidence" value="ECO:0007669"/>
    <property type="project" value="InterPro"/>
</dbReference>
<evidence type="ECO:0000256" key="5">
    <source>
        <dbReference type="ARBA" id="ARBA00022695"/>
    </source>
</evidence>
<keyword evidence="4" id="KW-0808">Transferase</keyword>
<gene>
    <name evidence="10" type="ORF">PINE0816_LOCUS20280</name>
</gene>
<dbReference type="EMBL" id="HBEL01043527">
    <property type="protein sequence ID" value="CAD8424121.1"/>
    <property type="molecule type" value="Transcribed_RNA"/>
</dbReference>
<dbReference type="InterPro" id="IPR043502">
    <property type="entry name" value="DNA/RNA_pol_sf"/>
</dbReference>
<dbReference type="SUPFAM" id="SSF56672">
    <property type="entry name" value="DNA/RNA polymerases"/>
    <property type="match status" value="1"/>
</dbReference>
<evidence type="ECO:0000259" key="9">
    <source>
        <dbReference type="Pfam" id="PF00940"/>
    </source>
</evidence>
<dbReference type="Gene3D" id="3.30.70.370">
    <property type="match status" value="1"/>
</dbReference>
<evidence type="ECO:0000256" key="2">
    <source>
        <dbReference type="ARBA" id="ARBA00012418"/>
    </source>
</evidence>
<feature type="region of interest" description="Disordered" evidence="8">
    <location>
        <begin position="1"/>
        <end position="21"/>
    </location>
</feature>
<dbReference type="GO" id="GO:0006390">
    <property type="term" value="P:mitochondrial transcription"/>
    <property type="evidence" value="ECO:0007669"/>
    <property type="project" value="TreeGrafter"/>
</dbReference>
<dbReference type="PANTHER" id="PTHR10102:SF0">
    <property type="entry name" value="DNA-DIRECTED RNA POLYMERASE, MITOCHONDRIAL"/>
    <property type="match status" value="1"/>
</dbReference>
<dbReference type="Pfam" id="PF00940">
    <property type="entry name" value="RNA_pol"/>
    <property type="match status" value="1"/>
</dbReference>
<comment type="similarity">
    <text evidence="1">Belongs to the phage and mitochondrial RNA polymerase family.</text>
</comment>
<dbReference type="GO" id="GO:0003899">
    <property type="term" value="F:DNA-directed RNA polymerase activity"/>
    <property type="evidence" value="ECO:0007669"/>
    <property type="project" value="UniProtKB-EC"/>
</dbReference>
<evidence type="ECO:0000256" key="3">
    <source>
        <dbReference type="ARBA" id="ARBA00022478"/>
    </source>
</evidence>
<evidence type="ECO:0000256" key="1">
    <source>
        <dbReference type="ARBA" id="ARBA00009493"/>
    </source>
</evidence>
<protein>
    <recommendedName>
        <fullName evidence="2">DNA-directed RNA polymerase</fullName>
        <ecNumber evidence="2">2.7.7.6</ecNumber>
    </recommendedName>
</protein>